<dbReference type="SUPFAM" id="SSF52172">
    <property type="entry name" value="CheY-like"/>
    <property type="match status" value="1"/>
</dbReference>
<keyword evidence="6" id="KW-1185">Reference proteome</keyword>
<feature type="repeat" description="TPR" evidence="2">
    <location>
        <begin position="233"/>
        <end position="266"/>
    </location>
</feature>
<evidence type="ECO:0000256" key="3">
    <source>
        <dbReference type="SAM" id="Coils"/>
    </source>
</evidence>
<dbReference type="Gene3D" id="1.25.40.10">
    <property type="entry name" value="Tetratricopeptide repeat domain"/>
    <property type="match status" value="1"/>
</dbReference>
<evidence type="ECO:0000256" key="1">
    <source>
        <dbReference type="PROSITE-ProRule" id="PRU00169"/>
    </source>
</evidence>
<dbReference type="GO" id="GO:0000160">
    <property type="term" value="P:phosphorelay signal transduction system"/>
    <property type="evidence" value="ECO:0007669"/>
    <property type="project" value="InterPro"/>
</dbReference>
<dbReference type="Gene3D" id="3.40.50.2300">
    <property type="match status" value="1"/>
</dbReference>
<dbReference type="OrthoDB" id="7298659at2"/>
<feature type="modified residue" description="4-aspartylphosphate" evidence="1">
    <location>
        <position position="60"/>
    </location>
</feature>
<dbReference type="Proteomes" id="UP000219353">
    <property type="component" value="Unassembled WGS sequence"/>
</dbReference>
<dbReference type="InterPro" id="IPR011006">
    <property type="entry name" value="CheY-like_superfamily"/>
</dbReference>
<dbReference type="InterPro" id="IPR019734">
    <property type="entry name" value="TPR_rpt"/>
</dbReference>
<gene>
    <name evidence="5" type="ORF">SAMN06297280_0735</name>
</gene>
<evidence type="ECO:0000313" key="5">
    <source>
        <dbReference type="EMBL" id="SNY44436.1"/>
    </source>
</evidence>
<reference evidence="6" key="1">
    <citation type="submission" date="2017-09" db="EMBL/GenBank/DDBJ databases">
        <authorList>
            <person name="Varghese N."/>
            <person name="Submissions S."/>
        </authorList>
    </citation>
    <scope>NUCLEOTIDE SEQUENCE [LARGE SCALE GENOMIC DNA]</scope>
    <source>
        <strain evidence="6">CGMCC 1.12461</strain>
    </source>
</reference>
<dbReference type="PANTHER" id="PTHR43228">
    <property type="entry name" value="TWO-COMPONENT RESPONSE REGULATOR"/>
    <property type="match status" value="1"/>
</dbReference>
<dbReference type="EMBL" id="OBEB01000001">
    <property type="protein sequence ID" value="SNY44436.1"/>
    <property type="molecule type" value="Genomic_DNA"/>
</dbReference>
<evidence type="ECO:0000259" key="4">
    <source>
        <dbReference type="PROSITE" id="PS50110"/>
    </source>
</evidence>
<evidence type="ECO:0000256" key="2">
    <source>
        <dbReference type="PROSITE-ProRule" id="PRU00339"/>
    </source>
</evidence>
<dbReference type="CDD" id="cd17589">
    <property type="entry name" value="REC_TPR"/>
    <property type="match status" value="1"/>
</dbReference>
<protein>
    <submittedName>
        <fullName evidence="5">CheY chemotaxis protein or a CheY-like REC (Receiver) domain</fullName>
    </submittedName>
</protein>
<dbReference type="InterPro" id="IPR052048">
    <property type="entry name" value="ST_Response_Regulator"/>
</dbReference>
<dbReference type="SMART" id="SM00448">
    <property type="entry name" value="REC"/>
    <property type="match status" value="1"/>
</dbReference>
<feature type="domain" description="Response regulatory" evidence="4">
    <location>
        <begin position="10"/>
        <end position="129"/>
    </location>
</feature>
<dbReference type="InterPro" id="IPR011990">
    <property type="entry name" value="TPR-like_helical_dom_sf"/>
</dbReference>
<feature type="coiled-coil region" evidence="3">
    <location>
        <begin position="433"/>
        <end position="460"/>
    </location>
</feature>
<evidence type="ECO:0000313" key="6">
    <source>
        <dbReference type="Proteomes" id="UP000219353"/>
    </source>
</evidence>
<dbReference type="SUPFAM" id="SSF48452">
    <property type="entry name" value="TPR-like"/>
    <property type="match status" value="1"/>
</dbReference>
<dbReference type="PANTHER" id="PTHR43228:SF1">
    <property type="entry name" value="TWO-COMPONENT RESPONSE REGULATOR ARR22"/>
    <property type="match status" value="1"/>
</dbReference>
<proteinExistence type="predicted"/>
<sequence length="550" mass="62426">MDASFFRCKQVLVVEDSAAVRASVKGMLQQMGFEAIHLSRDANDALTRCHDIPYDFILCDFNLGEGKDGYQLFETLKQQALMPPLCCFIIISAESQRQLVHGVIELQPDDYILKPFTFPILNERIIRAVKQKIALRKVYLSLFENNDKEAIKECDSVVSNKPEFAFQALRIKGELLLKTGQYQQAERFYKSVLTDKALPWARLGAAIAAFYLERWDDTELQLADLTQYDITKVEALDWLSHLMVKYGRYEAAQQTLYQAVLLSPQNIKRQRTLSNLNVIIGDKEAAARINGKLVAAARYSVEESAENYLNHARSLIDVAYSKNPLERTVILQNASQLLDSVGKRFADTGWQKAINVVRSRILAAKGQLIEARQPLLDNGVADKAEVMTIDSCMDAAKAYFELGDIHSSQFYIDKLASYLVNDDYLTETQKIMLKMEKIRHEELKATIKQISAEAADAYENGFFIQAVSLFCETFDHMPTNTIIALNILQTASKCDKLPVKYLRYCKQAIKLLKACVLEKSSKVKFQHYVAILCEHYPQLVVRTPRPKANS</sequence>
<dbReference type="PROSITE" id="PS50110">
    <property type="entry name" value="RESPONSE_REGULATORY"/>
    <property type="match status" value="1"/>
</dbReference>
<keyword evidence="1" id="KW-0597">Phosphoprotein</keyword>
<dbReference type="PROSITE" id="PS50005">
    <property type="entry name" value="TPR"/>
    <property type="match status" value="1"/>
</dbReference>
<dbReference type="Pfam" id="PF00072">
    <property type="entry name" value="Response_reg"/>
    <property type="match status" value="1"/>
</dbReference>
<name>A0A285IBK7_9GAMM</name>
<accession>A0A285IBK7</accession>
<keyword evidence="3" id="KW-0175">Coiled coil</keyword>
<organism evidence="5 6">
    <name type="scientific">Arsukibacterium tuosuense</name>
    <dbReference type="NCBI Taxonomy" id="1323745"/>
    <lineage>
        <taxon>Bacteria</taxon>
        <taxon>Pseudomonadati</taxon>
        <taxon>Pseudomonadota</taxon>
        <taxon>Gammaproteobacteria</taxon>
        <taxon>Chromatiales</taxon>
        <taxon>Chromatiaceae</taxon>
        <taxon>Arsukibacterium</taxon>
    </lineage>
</organism>
<dbReference type="InterPro" id="IPR001789">
    <property type="entry name" value="Sig_transdc_resp-reg_receiver"/>
</dbReference>
<keyword evidence="2" id="KW-0802">TPR repeat</keyword>
<dbReference type="AlphaFoldDB" id="A0A285IBK7"/>